<dbReference type="SUPFAM" id="SSF51161">
    <property type="entry name" value="Trimeric LpxA-like enzymes"/>
    <property type="match status" value="1"/>
</dbReference>
<dbReference type="Gene3D" id="2.160.10.10">
    <property type="entry name" value="Hexapeptide repeat proteins"/>
    <property type="match status" value="1"/>
</dbReference>
<dbReference type="PANTHER" id="PTHR23416">
    <property type="entry name" value="SIALIC ACID SYNTHASE-RELATED"/>
    <property type="match status" value="1"/>
</dbReference>
<protein>
    <recommendedName>
        <fullName evidence="3">Maltose/galactoside acetyltransferase domain-containing protein</fullName>
    </recommendedName>
</protein>
<dbReference type="EMBL" id="JBANRG010000003">
    <property type="protein sequence ID" value="KAK7468283.1"/>
    <property type="molecule type" value="Genomic_DNA"/>
</dbReference>
<dbReference type="InterPro" id="IPR011004">
    <property type="entry name" value="Trimer_LpxA-like_sf"/>
</dbReference>
<evidence type="ECO:0000256" key="1">
    <source>
        <dbReference type="ARBA" id="ARBA00007274"/>
    </source>
</evidence>
<evidence type="ECO:0000313" key="4">
    <source>
        <dbReference type="EMBL" id="KAK7468283.1"/>
    </source>
</evidence>
<organism evidence="4 5">
    <name type="scientific">Marasmiellus scandens</name>
    <dbReference type="NCBI Taxonomy" id="2682957"/>
    <lineage>
        <taxon>Eukaryota</taxon>
        <taxon>Fungi</taxon>
        <taxon>Dikarya</taxon>
        <taxon>Basidiomycota</taxon>
        <taxon>Agaricomycotina</taxon>
        <taxon>Agaricomycetes</taxon>
        <taxon>Agaricomycetidae</taxon>
        <taxon>Agaricales</taxon>
        <taxon>Marasmiineae</taxon>
        <taxon>Omphalotaceae</taxon>
        <taxon>Marasmiellus</taxon>
    </lineage>
</organism>
<comment type="caution">
    <text evidence="4">The sequence shown here is derived from an EMBL/GenBank/DDBJ whole genome shotgun (WGS) entry which is preliminary data.</text>
</comment>
<dbReference type="Pfam" id="PF00132">
    <property type="entry name" value="Hexapep"/>
    <property type="match status" value="1"/>
</dbReference>
<dbReference type="Pfam" id="PF12464">
    <property type="entry name" value="Mac"/>
    <property type="match status" value="1"/>
</dbReference>
<dbReference type="CDD" id="cd03357">
    <property type="entry name" value="LbH_MAT_GAT"/>
    <property type="match status" value="1"/>
</dbReference>
<keyword evidence="2" id="KW-0808">Transferase</keyword>
<evidence type="ECO:0000256" key="2">
    <source>
        <dbReference type="ARBA" id="ARBA00022679"/>
    </source>
</evidence>
<evidence type="ECO:0000313" key="5">
    <source>
        <dbReference type="Proteomes" id="UP001498398"/>
    </source>
</evidence>
<reference evidence="4 5" key="1">
    <citation type="submission" date="2024-01" db="EMBL/GenBank/DDBJ databases">
        <title>A draft genome for the cacao thread blight pathogen Marasmiellus scandens.</title>
        <authorList>
            <person name="Baruah I.K."/>
            <person name="Leung J."/>
            <person name="Bukari Y."/>
            <person name="Amoako-Attah I."/>
            <person name="Meinhardt L.W."/>
            <person name="Bailey B.A."/>
            <person name="Cohen S.P."/>
        </authorList>
    </citation>
    <scope>NUCLEOTIDE SEQUENCE [LARGE SCALE GENOMIC DNA]</scope>
    <source>
        <strain evidence="4 5">GH-19</strain>
    </source>
</reference>
<dbReference type="InterPro" id="IPR051159">
    <property type="entry name" value="Hexapeptide_acetyltransf"/>
</dbReference>
<evidence type="ECO:0000259" key="3">
    <source>
        <dbReference type="Pfam" id="PF12464"/>
    </source>
</evidence>
<accession>A0ABR1JWR9</accession>
<dbReference type="InterPro" id="IPR024688">
    <property type="entry name" value="Mac_dom"/>
</dbReference>
<gene>
    <name evidence="4" type="ORF">VKT23_002793</name>
</gene>
<keyword evidence="5" id="KW-1185">Reference proteome</keyword>
<dbReference type="InterPro" id="IPR001451">
    <property type="entry name" value="Hexapep"/>
</dbReference>
<dbReference type="Proteomes" id="UP001498398">
    <property type="component" value="Unassembled WGS sequence"/>
</dbReference>
<comment type="similarity">
    <text evidence="1">Belongs to the transferase hexapeptide repeat family.</text>
</comment>
<feature type="domain" description="Maltose/galactoside acetyltransferase" evidence="3">
    <location>
        <begin position="25"/>
        <end position="70"/>
    </location>
</feature>
<name>A0ABR1JWR9_9AGAR</name>
<proteinExistence type="inferred from homology"/>
<dbReference type="PANTHER" id="PTHR23416:SF23">
    <property type="entry name" value="ACETYLTRANSFERASE C18B11.09C-RELATED"/>
    <property type="match status" value="1"/>
</dbReference>
<sequence>MSSAATETGVTRYIPPPPCASKNGLYKANTPELVEARYRARQLMYKYNNTLPKRETDGNPERNEILAELLNIPIEQTKEILIEPPLYVDYGTNIRLLGSFYANYNTCILDCALITIGKRVMFGPNVSLLAATHGISVKERQSGWERAGEIVIGDDCWIGGGANIQANVMLGRGCTVGAGAIVTKGFPDWSVIVGNPARLLKIVPEEERGMDWDPQSATVLEN</sequence>